<keyword evidence="2" id="KW-1017">Isopeptide bond</keyword>
<evidence type="ECO:0000256" key="8">
    <source>
        <dbReference type="ARBA" id="ARBA00023159"/>
    </source>
</evidence>
<keyword evidence="4" id="KW-0378">Hydrolase</keyword>
<keyword evidence="3" id="KW-0227">DNA damage</keyword>
<dbReference type="GO" id="GO:0006285">
    <property type="term" value="P:base-excision repair, AP site formation"/>
    <property type="evidence" value="ECO:0007669"/>
    <property type="project" value="InterPro"/>
</dbReference>
<dbReference type="GO" id="GO:0005654">
    <property type="term" value="C:nucleoplasm"/>
    <property type="evidence" value="ECO:0007669"/>
    <property type="project" value="UniProtKB-ARBA"/>
</dbReference>
<dbReference type="SMART" id="SM00986">
    <property type="entry name" value="UDG"/>
    <property type="match status" value="1"/>
</dbReference>
<dbReference type="PANTHER" id="PTHR12159">
    <property type="entry name" value="G/T AND G/U MISMATCH-SPECIFIC DNA GLYCOSYLASE"/>
    <property type="match status" value="1"/>
</dbReference>
<dbReference type="STRING" id="101127.A0A1X2GBN8"/>
<keyword evidence="9" id="KW-0804">Transcription</keyword>
<comment type="caution">
    <text evidence="19">The sequence shown here is derived from an EMBL/GenBank/DDBJ whole genome shotgun (WGS) entry which is preliminary data.</text>
</comment>
<evidence type="ECO:0000256" key="4">
    <source>
        <dbReference type="ARBA" id="ARBA00022801"/>
    </source>
</evidence>
<evidence type="ECO:0000256" key="14">
    <source>
        <dbReference type="ARBA" id="ARBA00064519"/>
    </source>
</evidence>
<comment type="subunit">
    <text evidence="14">Homodimer. Interacts with AICDA and GADD45A.</text>
</comment>
<keyword evidence="11" id="KW-0539">Nucleus</keyword>
<dbReference type="OrthoDB" id="565731at2759"/>
<dbReference type="GO" id="GO:0032183">
    <property type="term" value="F:SUMO binding"/>
    <property type="evidence" value="ECO:0007669"/>
    <property type="project" value="UniProtKB-ARBA"/>
</dbReference>
<evidence type="ECO:0000256" key="3">
    <source>
        <dbReference type="ARBA" id="ARBA00022763"/>
    </source>
</evidence>
<reference evidence="19 20" key="1">
    <citation type="submission" date="2016-07" db="EMBL/GenBank/DDBJ databases">
        <title>Pervasive Adenine N6-methylation of Active Genes in Fungi.</title>
        <authorList>
            <consortium name="DOE Joint Genome Institute"/>
            <person name="Mondo S.J."/>
            <person name="Dannebaum R.O."/>
            <person name="Kuo R.C."/>
            <person name="Labutti K."/>
            <person name="Haridas S."/>
            <person name="Kuo A."/>
            <person name="Salamov A."/>
            <person name="Ahrendt S.R."/>
            <person name="Lipzen A."/>
            <person name="Sullivan W."/>
            <person name="Andreopoulos W.B."/>
            <person name="Clum A."/>
            <person name="Lindquist E."/>
            <person name="Daum C."/>
            <person name="Ramamoorthy G.K."/>
            <person name="Gryganskyi A."/>
            <person name="Culley D."/>
            <person name="Magnuson J.K."/>
            <person name="James T.Y."/>
            <person name="O'Malley M.A."/>
            <person name="Stajich J.E."/>
            <person name="Spatafora J.W."/>
            <person name="Visel A."/>
            <person name="Grigoriev I.V."/>
        </authorList>
    </citation>
    <scope>NUCLEOTIDE SEQUENCE [LARGE SCALE GENOMIC DNA]</scope>
    <source>
        <strain evidence="19 20">NRRL 3301</strain>
    </source>
</reference>
<proteinExistence type="inferred from homology"/>
<dbReference type="EC" id="3.2.2.29" evidence="15"/>
<evidence type="ECO:0000256" key="12">
    <source>
        <dbReference type="ARBA" id="ARBA00052915"/>
    </source>
</evidence>
<dbReference type="InterPro" id="IPR015637">
    <property type="entry name" value="MUG/TDG"/>
</dbReference>
<dbReference type="Proteomes" id="UP000242146">
    <property type="component" value="Unassembled WGS sequence"/>
</dbReference>
<dbReference type="InterPro" id="IPR036895">
    <property type="entry name" value="Uracil-DNA_glycosylase-like_sf"/>
</dbReference>
<organism evidence="19 20">
    <name type="scientific">Hesseltinella vesiculosa</name>
    <dbReference type="NCBI Taxonomy" id="101127"/>
    <lineage>
        <taxon>Eukaryota</taxon>
        <taxon>Fungi</taxon>
        <taxon>Fungi incertae sedis</taxon>
        <taxon>Mucoromycota</taxon>
        <taxon>Mucoromycotina</taxon>
        <taxon>Mucoromycetes</taxon>
        <taxon>Mucorales</taxon>
        <taxon>Cunninghamellaceae</taxon>
        <taxon>Hesseltinella</taxon>
    </lineage>
</organism>
<keyword evidence="7" id="KW-0805">Transcription regulation</keyword>
<dbReference type="Gene3D" id="3.40.470.10">
    <property type="entry name" value="Uracil-DNA glycosylase-like domain"/>
    <property type="match status" value="1"/>
</dbReference>
<feature type="domain" description="Uracil-DNA glycosylase-like" evidence="18">
    <location>
        <begin position="26"/>
        <end position="193"/>
    </location>
</feature>
<dbReference type="SUPFAM" id="SSF52141">
    <property type="entry name" value="Uracil-DNA glycosylase-like"/>
    <property type="match status" value="1"/>
</dbReference>
<keyword evidence="8" id="KW-0010">Activator</keyword>
<dbReference type="SMART" id="SM00987">
    <property type="entry name" value="UreE_C"/>
    <property type="match status" value="1"/>
</dbReference>
<evidence type="ECO:0000256" key="11">
    <source>
        <dbReference type="ARBA" id="ARBA00023242"/>
    </source>
</evidence>
<accession>A0A1X2GBN8</accession>
<evidence type="ECO:0000313" key="20">
    <source>
        <dbReference type="Proteomes" id="UP000242146"/>
    </source>
</evidence>
<evidence type="ECO:0000256" key="10">
    <source>
        <dbReference type="ARBA" id="ARBA00023204"/>
    </source>
</evidence>
<evidence type="ECO:0000256" key="6">
    <source>
        <dbReference type="ARBA" id="ARBA00022853"/>
    </source>
</evidence>
<evidence type="ECO:0000313" key="19">
    <source>
        <dbReference type="EMBL" id="ORX49913.1"/>
    </source>
</evidence>
<keyword evidence="10" id="KW-0234">DNA repair</keyword>
<comment type="similarity">
    <text evidence="13">Belongs to the uracil-DNA glycosylase (UDG) superfamily. TDG/mug family.</text>
</comment>
<dbReference type="CDD" id="cd10028">
    <property type="entry name" value="UDG-F2_TDG_MUG"/>
    <property type="match status" value="1"/>
</dbReference>
<dbReference type="EMBL" id="MCGT01000025">
    <property type="protein sequence ID" value="ORX49913.1"/>
    <property type="molecule type" value="Genomic_DNA"/>
</dbReference>
<evidence type="ECO:0000259" key="18">
    <source>
        <dbReference type="SMART" id="SM00986"/>
    </source>
</evidence>
<dbReference type="InterPro" id="IPR005122">
    <property type="entry name" value="Uracil-DNA_glycosylase-like"/>
</dbReference>
<dbReference type="GO" id="GO:0004844">
    <property type="term" value="F:uracil DNA N-glycosylase activity"/>
    <property type="evidence" value="ECO:0007669"/>
    <property type="project" value="TreeGrafter"/>
</dbReference>
<dbReference type="Pfam" id="PF03167">
    <property type="entry name" value="UDG"/>
    <property type="match status" value="1"/>
</dbReference>
<evidence type="ECO:0000256" key="17">
    <source>
        <dbReference type="ARBA" id="ARBA00083221"/>
    </source>
</evidence>
<protein>
    <recommendedName>
        <fullName evidence="16">G/T mismatch-specific thymine DNA glycosylase</fullName>
        <ecNumber evidence="15">3.2.2.29</ecNumber>
    </recommendedName>
    <alternativeName>
        <fullName evidence="17">Thymine-DNA glycosylase</fullName>
    </alternativeName>
</protein>
<dbReference type="GO" id="GO:0141016">
    <property type="term" value="F:G/T mismatch-specific thymine-DNA glycosylase activity"/>
    <property type="evidence" value="ECO:0007669"/>
    <property type="project" value="UniProtKB-EC"/>
</dbReference>
<evidence type="ECO:0000256" key="1">
    <source>
        <dbReference type="ARBA" id="ARBA00004123"/>
    </source>
</evidence>
<gene>
    <name evidence="19" type="ORF">DM01DRAFT_1409359</name>
</gene>
<evidence type="ECO:0000256" key="2">
    <source>
        <dbReference type="ARBA" id="ARBA00022499"/>
    </source>
</evidence>
<dbReference type="AlphaFoldDB" id="A0A1X2GBN8"/>
<comment type="subcellular location">
    <subcellularLocation>
        <location evidence="1">Nucleus</location>
    </subcellularLocation>
</comment>
<evidence type="ECO:0000256" key="15">
    <source>
        <dbReference type="ARBA" id="ARBA00066769"/>
    </source>
</evidence>
<evidence type="ECO:0000256" key="16">
    <source>
        <dbReference type="ARBA" id="ARBA00071248"/>
    </source>
</evidence>
<comment type="catalytic activity">
    <reaction evidence="12">
        <text>Hydrolyzes mismatched double-stranded DNA and polynucleotides, releasing free thymine.</text>
        <dbReference type="EC" id="3.2.2.29"/>
    </reaction>
</comment>
<evidence type="ECO:0000256" key="9">
    <source>
        <dbReference type="ARBA" id="ARBA00023163"/>
    </source>
</evidence>
<keyword evidence="5" id="KW-0832">Ubl conjugation</keyword>
<keyword evidence="6" id="KW-0156">Chromatin regulator</keyword>
<dbReference type="FunFam" id="3.40.470.10:FF:000002">
    <property type="entry name" value="G/T mismatch-specific thymine DNA glycosylase"/>
    <property type="match status" value="1"/>
</dbReference>
<keyword evidence="20" id="KW-1185">Reference proteome</keyword>
<evidence type="ECO:0000256" key="13">
    <source>
        <dbReference type="ARBA" id="ARBA00061261"/>
    </source>
</evidence>
<dbReference type="GO" id="GO:0040029">
    <property type="term" value="P:epigenetic regulation of gene expression"/>
    <property type="evidence" value="ECO:0007669"/>
    <property type="project" value="UniProtKB-ARBA"/>
</dbReference>
<dbReference type="PANTHER" id="PTHR12159:SF9">
    <property type="entry name" value="G_T MISMATCH-SPECIFIC THYMINE DNA GLYCOSYLASE"/>
    <property type="match status" value="1"/>
</dbReference>
<name>A0A1X2GBN8_9FUNG</name>
<sequence length="213" mass="23719">MTSPYFKRAVKRASRKVEEAIDKGVPDYIDYDLRVMFVGINPGIASTAKGHHFAGPTNHFWPCLSESGLVSRPLTYEDDVTMAKEFGLGITNLTARTTRSASDLTRKEQRDNAPALTEKIRCYRPKVACFVGKGIYELYAGKKAKDVHLGLQSETVLWANGKGHTQLFVMPSTSGIVSAYQKPDKLRFFQQLCKLVDDDTDDPVSPKNDAKDL</sequence>
<evidence type="ECO:0000256" key="7">
    <source>
        <dbReference type="ARBA" id="ARBA00023015"/>
    </source>
</evidence>
<evidence type="ECO:0000256" key="5">
    <source>
        <dbReference type="ARBA" id="ARBA00022843"/>
    </source>
</evidence>
<dbReference type="GO" id="GO:0003677">
    <property type="term" value="F:DNA binding"/>
    <property type="evidence" value="ECO:0007669"/>
    <property type="project" value="UniProtKB-ARBA"/>
</dbReference>